<keyword evidence="11" id="KW-0963">Cytoplasm</keyword>
<dbReference type="Proteomes" id="UP000316562">
    <property type="component" value="Unassembled WGS sequence"/>
</dbReference>
<evidence type="ECO:0000256" key="10">
    <source>
        <dbReference type="ARBA" id="ARBA00023146"/>
    </source>
</evidence>
<accession>A0A519BHK0</accession>
<dbReference type="Gene3D" id="3.10.310.40">
    <property type="match status" value="1"/>
</dbReference>
<feature type="binding site" evidence="11">
    <location>
        <position position="680"/>
    </location>
    <ligand>
        <name>Zn(2+)</name>
        <dbReference type="ChEBI" id="CHEBI:29105"/>
    </ligand>
</feature>
<dbReference type="InterPro" id="IPR018164">
    <property type="entry name" value="Ala-tRNA-synth_IIc_N"/>
</dbReference>
<keyword evidence="7 11" id="KW-0067">ATP-binding</keyword>
<dbReference type="GO" id="GO:0002161">
    <property type="term" value="F:aminoacyl-tRNA deacylase activity"/>
    <property type="evidence" value="ECO:0007669"/>
    <property type="project" value="TreeGrafter"/>
</dbReference>
<dbReference type="EC" id="6.1.1.7" evidence="11"/>
<evidence type="ECO:0000313" key="14">
    <source>
        <dbReference type="Proteomes" id="UP000316562"/>
    </source>
</evidence>
<keyword evidence="5 11" id="KW-0547">Nucleotide-binding</keyword>
<evidence type="ECO:0000256" key="9">
    <source>
        <dbReference type="ARBA" id="ARBA00022917"/>
    </source>
</evidence>
<comment type="subcellular location">
    <subcellularLocation>
        <location evidence="11">Cytoplasm</location>
    </subcellularLocation>
</comment>
<dbReference type="Gene3D" id="3.30.54.20">
    <property type="match status" value="1"/>
</dbReference>
<dbReference type="FunFam" id="3.30.930.10:FF:000004">
    <property type="entry name" value="Alanine--tRNA ligase"/>
    <property type="match status" value="1"/>
</dbReference>
<feature type="binding site" evidence="11">
    <location>
        <position position="684"/>
    </location>
    <ligand>
        <name>Zn(2+)</name>
        <dbReference type="ChEBI" id="CHEBI:29105"/>
    </ligand>
</feature>
<dbReference type="GO" id="GO:0008270">
    <property type="term" value="F:zinc ion binding"/>
    <property type="evidence" value="ECO:0007669"/>
    <property type="project" value="UniProtKB-UniRule"/>
</dbReference>
<dbReference type="PANTHER" id="PTHR11777:SF9">
    <property type="entry name" value="ALANINE--TRNA LIGASE, CYTOPLASMIC"/>
    <property type="match status" value="1"/>
</dbReference>
<evidence type="ECO:0000256" key="4">
    <source>
        <dbReference type="ARBA" id="ARBA00022723"/>
    </source>
</evidence>
<comment type="similarity">
    <text evidence="1 11">Belongs to the class-II aminoacyl-tRNA synthetase family.</text>
</comment>
<dbReference type="PANTHER" id="PTHR11777">
    <property type="entry name" value="ALANYL-TRNA SYNTHETASE"/>
    <property type="match status" value="1"/>
</dbReference>
<dbReference type="Pfam" id="PF01411">
    <property type="entry name" value="tRNA-synt_2c"/>
    <property type="match status" value="1"/>
</dbReference>
<name>A0A519BHK0_ACIG2</name>
<evidence type="ECO:0000256" key="3">
    <source>
        <dbReference type="ARBA" id="ARBA00022598"/>
    </source>
</evidence>
<dbReference type="InterPro" id="IPR018162">
    <property type="entry name" value="Ala-tRNA-ligase_IIc_anticod-bd"/>
</dbReference>
<dbReference type="SUPFAM" id="SSF55186">
    <property type="entry name" value="ThrRS/AlaRS common domain"/>
    <property type="match status" value="1"/>
</dbReference>
<evidence type="ECO:0000256" key="2">
    <source>
        <dbReference type="ARBA" id="ARBA00022555"/>
    </source>
</evidence>
<comment type="caution">
    <text evidence="13">The sequence shown here is derived from an EMBL/GenBank/DDBJ whole genome shotgun (WGS) entry which is preliminary data.</text>
</comment>
<keyword evidence="10 11" id="KW-0030">Aminoacyl-tRNA synthetase</keyword>
<dbReference type="InterPro" id="IPR003156">
    <property type="entry name" value="DHHA1_dom"/>
</dbReference>
<dbReference type="InterPro" id="IPR023033">
    <property type="entry name" value="Ala_tRNA_ligase_euk/bac"/>
</dbReference>
<dbReference type="InterPro" id="IPR050058">
    <property type="entry name" value="Ala-tRNA_ligase"/>
</dbReference>
<comment type="cofactor">
    <cofactor evidence="11">
        <name>Zn(2+)</name>
        <dbReference type="ChEBI" id="CHEBI:29105"/>
    </cofactor>
    <text evidence="11">Binds 1 zinc ion per subunit.</text>
</comment>
<dbReference type="InterPro" id="IPR018163">
    <property type="entry name" value="Thr/Ala-tRNA-synth_IIc_edit"/>
</dbReference>
<keyword evidence="3 11" id="KW-0436">Ligase</keyword>
<keyword evidence="9 11" id="KW-0648">Protein biosynthesis</keyword>
<dbReference type="FunFam" id="3.30.980.10:FF:000004">
    <property type="entry name" value="Alanine--tRNA ligase, cytoplasmic"/>
    <property type="match status" value="1"/>
</dbReference>
<dbReference type="Gene3D" id="3.30.930.10">
    <property type="entry name" value="Bira Bifunctional Protein, Domain 2"/>
    <property type="match status" value="1"/>
</dbReference>
<dbReference type="FunFam" id="3.10.310.40:FF:000001">
    <property type="entry name" value="Alanine--tRNA ligase"/>
    <property type="match status" value="1"/>
</dbReference>
<dbReference type="SUPFAM" id="SSF101353">
    <property type="entry name" value="Putative anticodon-binding domain of alanyl-tRNA synthetase (AlaRS)"/>
    <property type="match status" value="1"/>
</dbReference>
<feature type="domain" description="Alanyl-transfer RNA synthetases family profile" evidence="12">
    <location>
        <begin position="4"/>
        <end position="723"/>
    </location>
</feature>
<dbReference type="InterPro" id="IPR012947">
    <property type="entry name" value="tRNA_SAD"/>
</dbReference>
<dbReference type="PRINTS" id="PR00980">
    <property type="entry name" value="TRNASYNTHALA"/>
</dbReference>
<dbReference type="Pfam" id="PF07973">
    <property type="entry name" value="tRNA_SAD"/>
    <property type="match status" value="1"/>
</dbReference>
<evidence type="ECO:0000256" key="11">
    <source>
        <dbReference type="HAMAP-Rule" id="MF_00036"/>
    </source>
</evidence>
<dbReference type="GO" id="GO:0006419">
    <property type="term" value="P:alanyl-tRNA aminoacylation"/>
    <property type="evidence" value="ECO:0007669"/>
    <property type="project" value="UniProtKB-UniRule"/>
</dbReference>
<comment type="domain">
    <text evidence="11">Consists of three domains; the N-terminal catalytic domain, the editing domain and the C-terminal C-Ala domain. The editing domain removes incorrectly charged amino acids, while the C-Ala domain, along with tRNA(Ala), serves as a bridge to cooperatively bring together the editing and aminoacylation centers thus stimulating deacylation of misacylated tRNAs.</text>
</comment>
<evidence type="ECO:0000256" key="1">
    <source>
        <dbReference type="ARBA" id="ARBA00008226"/>
    </source>
</evidence>
<reference evidence="13 14" key="1">
    <citation type="journal article" date="2019" name="ISME J.">
        <title>Insights into ecological role of a new deltaproteobacterial order Candidatus Acidulodesulfobacterales by metagenomics and metatranscriptomics.</title>
        <authorList>
            <person name="Tan S."/>
            <person name="Liu J."/>
            <person name="Fang Y."/>
            <person name="Hedlund B.P."/>
            <person name="Lian Z.H."/>
            <person name="Huang L.Y."/>
            <person name="Li J.T."/>
            <person name="Huang L.N."/>
            <person name="Li W.J."/>
            <person name="Jiang H.C."/>
            <person name="Dong H.L."/>
            <person name="Shu W.S."/>
        </authorList>
    </citation>
    <scope>NUCLEOTIDE SEQUENCE [LARGE SCALE GENOMIC DNA]</scope>
    <source>
        <strain evidence="13">AP2</strain>
    </source>
</reference>
<proteinExistence type="inferred from homology"/>
<dbReference type="NCBIfam" id="TIGR00344">
    <property type="entry name" value="alaS"/>
    <property type="match status" value="1"/>
</dbReference>
<feature type="binding site" evidence="11">
    <location>
        <position position="578"/>
    </location>
    <ligand>
        <name>Zn(2+)</name>
        <dbReference type="ChEBI" id="CHEBI:29105"/>
    </ligand>
</feature>
<sequence>MKYLLSNELRELFIAYFKEKGHKHIPSSSLIPAGDDSIMFTNAGMVQFKDYFTGISKPSFNRAVTAQKCMRAGGKHNDLENVGKTTRHHTFFEMLGNFSFGDYFKNEAISFAWDFLINELEMDAEKLYITVHKKDEEGYLIWKDKIKIDEKKIYKLDDDTNLWQMGDVGPCGYSSEIFFDTGFSEWGHTECDVTCDCGRYLEVWNLVFMQFERDTNGKLSNLPKPSIDTGMGLERMARVLQNVKSNYDSDVFMPYISEIENITGIKYQDGNNLYDTAARVISDHIRTSVFLSSESIFPSNEGRGYVFRRILRRLFRYALKLNLNISNLVYIGNTVVLTMAAFYPEIRESFGIFEKIISDEFERFKGTLNSGTKLLEDEINRLKTEKIKTINGDFVFKLYDTYGFPVDLAIDAASENNLNVDLAGFEKLMQNQKNYSKQKKGKIDFTGLDLNLNPTVFVGYNKLEEEAEIIGFLDEEVNLLSNPENNATGFIISDKTPFYAESGGQDGDKGIIEWQTGYFKVDKTIKTKSGVFLHHGRITDSTGLETGAAGSGNAGNYLHRKAFFKVDAKLRRMTESNHSATHLLHAALREVLGSTSSQQGSYVDSEKLRFDFNYSKPLTDEEIRKIEIIVNDFIFSNYAVEVEETEMETALHSGALHFFDEKYGDKVRIVNIGGVSKEFCGGTHIKSTGSIGFFKIISESSVASGIRRIEAVTGYNYLNTVYIQEDNLNNIIVLLNSNKADIYNKIIKLYYDYEFIEKENKELKHSNFMLKAGELCKEFKKIGNYSYLIKKLDSFTPDELKELANMIKSKYSSGAGVNVNDSNSSNFIIILGSFYQNEKIIYIAVTEGSIDAAKIIKLISEELDGKGGGKKDFAQGGTSNLSKYEEFEADAESIIKNYLK</sequence>
<keyword evidence="4 11" id="KW-0479">Metal-binding</keyword>
<dbReference type="HAMAP" id="MF_00036_B">
    <property type="entry name" value="Ala_tRNA_synth_B"/>
    <property type="match status" value="1"/>
</dbReference>
<dbReference type="GO" id="GO:0005524">
    <property type="term" value="F:ATP binding"/>
    <property type="evidence" value="ECO:0007669"/>
    <property type="project" value="UniProtKB-UniRule"/>
</dbReference>
<evidence type="ECO:0000256" key="7">
    <source>
        <dbReference type="ARBA" id="ARBA00022840"/>
    </source>
</evidence>
<evidence type="ECO:0000256" key="8">
    <source>
        <dbReference type="ARBA" id="ARBA00022884"/>
    </source>
</evidence>
<dbReference type="GO" id="GO:0005829">
    <property type="term" value="C:cytosol"/>
    <property type="evidence" value="ECO:0007669"/>
    <property type="project" value="TreeGrafter"/>
</dbReference>
<keyword evidence="6 11" id="KW-0862">Zinc</keyword>
<dbReference type="SUPFAM" id="SSF55681">
    <property type="entry name" value="Class II aaRS and biotin synthetases"/>
    <property type="match status" value="1"/>
</dbReference>
<keyword evidence="8 11" id="KW-0694">RNA-binding</keyword>
<organism evidence="13 14">
    <name type="scientific">Acididesulfobacter guangdongensis</name>
    <dbReference type="NCBI Taxonomy" id="2597225"/>
    <lineage>
        <taxon>Bacteria</taxon>
        <taxon>Deltaproteobacteria</taxon>
        <taxon>Candidatus Acidulodesulfobacterales</taxon>
        <taxon>Candidatus Acididesulfobacter</taxon>
    </lineage>
</organism>
<dbReference type="GO" id="GO:0004813">
    <property type="term" value="F:alanine-tRNA ligase activity"/>
    <property type="evidence" value="ECO:0007669"/>
    <property type="project" value="UniProtKB-UniRule"/>
</dbReference>
<dbReference type="Gene3D" id="2.40.30.130">
    <property type="match status" value="1"/>
</dbReference>
<dbReference type="GO" id="GO:0000049">
    <property type="term" value="F:tRNA binding"/>
    <property type="evidence" value="ECO:0007669"/>
    <property type="project" value="UniProtKB-KW"/>
</dbReference>
<keyword evidence="2 11" id="KW-0820">tRNA-binding</keyword>
<dbReference type="SUPFAM" id="SSF50447">
    <property type="entry name" value="Translation proteins"/>
    <property type="match status" value="1"/>
</dbReference>
<dbReference type="AlphaFoldDB" id="A0A519BHK0"/>
<evidence type="ECO:0000256" key="6">
    <source>
        <dbReference type="ARBA" id="ARBA00022833"/>
    </source>
</evidence>
<dbReference type="PROSITE" id="PS50860">
    <property type="entry name" value="AA_TRNA_LIGASE_II_ALA"/>
    <property type="match status" value="1"/>
</dbReference>
<dbReference type="InterPro" id="IPR018165">
    <property type="entry name" value="Ala-tRNA-synth_IIc_core"/>
</dbReference>
<evidence type="ECO:0000313" key="13">
    <source>
        <dbReference type="EMBL" id="RZD16729.1"/>
    </source>
</evidence>
<evidence type="ECO:0000256" key="5">
    <source>
        <dbReference type="ARBA" id="ARBA00022741"/>
    </source>
</evidence>
<dbReference type="InterPro" id="IPR009000">
    <property type="entry name" value="Transl_B-barrel_sf"/>
</dbReference>
<comment type="catalytic activity">
    <reaction evidence="11">
        <text>tRNA(Ala) + L-alanine + ATP = L-alanyl-tRNA(Ala) + AMP + diphosphate</text>
        <dbReference type="Rhea" id="RHEA:12540"/>
        <dbReference type="Rhea" id="RHEA-COMP:9657"/>
        <dbReference type="Rhea" id="RHEA-COMP:9923"/>
        <dbReference type="ChEBI" id="CHEBI:30616"/>
        <dbReference type="ChEBI" id="CHEBI:33019"/>
        <dbReference type="ChEBI" id="CHEBI:57972"/>
        <dbReference type="ChEBI" id="CHEBI:78442"/>
        <dbReference type="ChEBI" id="CHEBI:78497"/>
        <dbReference type="ChEBI" id="CHEBI:456215"/>
        <dbReference type="EC" id="6.1.1.7"/>
    </reaction>
</comment>
<evidence type="ECO:0000259" key="12">
    <source>
        <dbReference type="PROSITE" id="PS50860"/>
    </source>
</evidence>
<dbReference type="CDD" id="cd00673">
    <property type="entry name" value="AlaRS_core"/>
    <property type="match status" value="1"/>
</dbReference>
<dbReference type="InterPro" id="IPR002318">
    <property type="entry name" value="Ala-tRNA-lgiase_IIc"/>
</dbReference>
<dbReference type="Gene3D" id="3.30.980.10">
    <property type="entry name" value="Threonyl-trna Synthetase, Chain A, domain 2"/>
    <property type="match status" value="1"/>
</dbReference>
<feature type="binding site" evidence="11">
    <location>
        <position position="582"/>
    </location>
    <ligand>
        <name>Zn(2+)</name>
        <dbReference type="ChEBI" id="CHEBI:29105"/>
    </ligand>
</feature>
<dbReference type="SMART" id="SM00863">
    <property type="entry name" value="tRNA_SAD"/>
    <property type="match status" value="1"/>
</dbReference>
<comment type="function">
    <text evidence="11">Catalyzes the attachment of alanine to tRNA(Ala) in a two-step reaction: alanine is first activated by ATP to form Ala-AMP and then transferred to the acceptor end of tRNA(Ala). Also edits incorrectly charged Ser-tRNA(Ala) and Gly-tRNA(Ala) via its editing domain.</text>
</comment>
<dbReference type="Pfam" id="PF02272">
    <property type="entry name" value="DHHA1"/>
    <property type="match status" value="1"/>
</dbReference>
<dbReference type="InterPro" id="IPR045864">
    <property type="entry name" value="aa-tRNA-synth_II/BPL/LPL"/>
</dbReference>
<gene>
    <name evidence="11 13" type="primary">alaS</name>
    <name evidence="13" type="ORF">EVJ46_00360</name>
</gene>
<protein>
    <recommendedName>
        <fullName evidence="11">Alanine--tRNA ligase</fullName>
        <ecNumber evidence="11">6.1.1.7</ecNumber>
    </recommendedName>
    <alternativeName>
        <fullName evidence="11">Alanyl-tRNA synthetase</fullName>
        <shortName evidence="11">AlaRS</shortName>
    </alternativeName>
</protein>
<dbReference type="EMBL" id="SGBC01000001">
    <property type="protein sequence ID" value="RZD16729.1"/>
    <property type="molecule type" value="Genomic_DNA"/>
</dbReference>